<feature type="coiled-coil region" evidence="1">
    <location>
        <begin position="1276"/>
        <end position="1338"/>
    </location>
</feature>
<dbReference type="STRING" id="1088818.A0A2I0APT0"/>
<gene>
    <name evidence="3" type="ORF">AXF42_Ash018535</name>
</gene>
<dbReference type="EMBL" id="KZ451963">
    <property type="protein sequence ID" value="PKA57560.1"/>
    <property type="molecule type" value="Genomic_DNA"/>
</dbReference>
<name>A0A2I0APT0_9ASPA</name>
<evidence type="ECO:0000313" key="3">
    <source>
        <dbReference type="EMBL" id="PKA57560.1"/>
    </source>
</evidence>
<dbReference type="Proteomes" id="UP000236161">
    <property type="component" value="Unassembled WGS sequence"/>
</dbReference>
<dbReference type="PANTHER" id="PTHR43939:SF50">
    <property type="entry name" value="NUCLEOPORIN"/>
    <property type="match status" value="1"/>
</dbReference>
<feature type="compositionally biased region" description="Polar residues" evidence="2">
    <location>
        <begin position="29"/>
        <end position="41"/>
    </location>
</feature>
<feature type="compositionally biased region" description="Polar residues" evidence="2">
    <location>
        <begin position="69"/>
        <end position="78"/>
    </location>
</feature>
<accession>A0A2I0APT0</accession>
<reference evidence="3 4" key="1">
    <citation type="journal article" date="2017" name="Nature">
        <title>The Apostasia genome and the evolution of orchids.</title>
        <authorList>
            <person name="Zhang G.Q."/>
            <person name="Liu K.W."/>
            <person name="Li Z."/>
            <person name="Lohaus R."/>
            <person name="Hsiao Y.Y."/>
            <person name="Niu S.C."/>
            <person name="Wang J.Y."/>
            <person name="Lin Y.C."/>
            <person name="Xu Q."/>
            <person name="Chen L.J."/>
            <person name="Yoshida K."/>
            <person name="Fujiwara S."/>
            <person name="Wang Z.W."/>
            <person name="Zhang Y.Q."/>
            <person name="Mitsuda N."/>
            <person name="Wang M."/>
            <person name="Liu G.H."/>
            <person name="Pecoraro L."/>
            <person name="Huang H.X."/>
            <person name="Xiao X.J."/>
            <person name="Lin M."/>
            <person name="Wu X.Y."/>
            <person name="Wu W.L."/>
            <person name="Chen Y.Y."/>
            <person name="Chang S.B."/>
            <person name="Sakamoto S."/>
            <person name="Ohme-Takagi M."/>
            <person name="Yagi M."/>
            <person name="Zeng S.J."/>
            <person name="Shen C.Y."/>
            <person name="Yeh C.M."/>
            <person name="Luo Y.B."/>
            <person name="Tsai W.C."/>
            <person name="Van de Peer Y."/>
            <person name="Liu Z.J."/>
        </authorList>
    </citation>
    <scope>NUCLEOTIDE SEQUENCE [LARGE SCALE GENOMIC DNA]</scope>
    <source>
        <strain evidence="4">cv. Shenzhen</strain>
        <tissue evidence="3">Stem</tissue>
    </source>
</reference>
<feature type="coiled-coil region" evidence="1">
    <location>
        <begin position="479"/>
        <end position="513"/>
    </location>
</feature>
<feature type="region of interest" description="Disordered" evidence="2">
    <location>
        <begin position="2539"/>
        <end position="2564"/>
    </location>
</feature>
<feature type="coiled-coil region" evidence="1">
    <location>
        <begin position="879"/>
        <end position="906"/>
    </location>
</feature>
<feature type="coiled-coil region" evidence="1">
    <location>
        <begin position="1912"/>
        <end position="1953"/>
    </location>
</feature>
<feature type="compositionally biased region" description="Polar residues" evidence="2">
    <location>
        <begin position="97"/>
        <end position="113"/>
    </location>
</feature>
<feature type="coiled-coil region" evidence="1">
    <location>
        <begin position="1708"/>
        <end position="1798"/>
    </location>
</feature>
<feature type="compositionally biased region" description="Polar residues" evidence="2">
    <location>
        <begin position="123"/>
        <end position="142"/>
    </location>
</feature>
<keyword evidence="4" id="KW-1185">Reference proteome</keyword>
<protein>
    <submittedName>
        <fullName evidence="3">Uncharacterized protein</fullName>
    </submittedName>
</protein>
<organism evidence="3 4">
    <name type="scientific">Apostasia shenzhenica</name>
    <dbReference type="NCBI Taxonomy" id="1088818"/>
    <lineage>
        <taxon>Eukaryota</taxon>
        <taxon>Viridiplantae</taxon>
        <taxon>Streptophyta</taxon>
        <taxon>Embryophyta</taxon>
        <taxon>Tracheophyta</taxon>
        <taxon>Spermatophyta</taxon>
        <taxon>Magnoliopsida</taxon>
        <taxon>Liliopsida</taxon>
        <taxon>Asparagales</taxon>
        <taxon>Orchidaceae</taxon>
        <taxon>Apostasioideae</taxon>
        <taxon>Apostasia</taxon>
    </lineage>
</organism>
<proteinExistence type="predicted"/>
<feature type="coiled-coil region" evidence="1">
    <location>
        <begin position="1548"/>
        <end position="1610"/>
    </location>
</feature>
<evidence type="ECO:0000313" key="4">
    <source>
        <dbReference type="Proteomes" id="UP000236161"/>
    </source>
</evidence>
<feature type="compositionally biased region" description="Polar residues" evidence="2">
    <location>
        <begin position="2546"/>
        <end position="2561"/>
    </location>
</feature>
<feature type="region of interest" description="Disordered" evidence="2">
    <location>
        <begin position="1"/>
        <end position="145"/>
    </location>
</feature>
<dbReference type="PANTHER" id="PTHR43939">
    <property type="entry name" value="COILED-COIL DOMAIN-CONTAINING PROTEIN 158"/>
    <property type="match status" value="1"/>
</dbReference>
<keyword evidence="1" id="KW-0175">Coiled coil</keyword>
<sequence>MDKNKSRTDLLAAGRKKLQQFRQKKDNKGGSSHVKSSSRASQPGKGGEAEEESKQAEVCPASAADLANARSSRASTSGSDGGAEELKMELEQLPASFDSQEANDSGLENSIGGNSHVRHEVVVTSSSGTGHQVDSTSTSSEVVPQREIGPSHSFVISQLENTENENGRGHELEKGAVEGETFSIVDLESVGVGDTNGPLFSINEVQGGALRILPDKMEKGPCLEEGLDTAASSQVNSALSAPSHGVTVASGIDLENRTSDRNKVEDLEKQAFGDEREGTTPAVLRSLGSEEDNRFFVLSGDTQELGDHISVGPDECCSLAKRLEIQSSCREIPVDREEISLKVDGKTSEDTVIEQDIQIKHFPVEDRTQGRHLEETISVSDDNGRESLSLQKCEIFDSSSVQWSEQDTVQLEESLTVGLESVRRHLFLSYVSNDILQVDLAGQIQINEDLRLHSSYEVNRLHDLVMEAQESKEMVSEELMQCKLKIQALAAEKNEFETNYISARKEIEELNHMHGNLHCKLHESQEDLMRASEDLAICKDMLDFFQKENTNLSASLFSETDSRKKLAQEVEFLSCEKFMLTASLSSEIDVRKKITEEKELLSGENTRLFSDLTAVKERLQISLEKQVQLQDELREMRSGFEEVVSDNFYLSGCLDIHKAKLKEMGSWRFEPIVHSKDAPISYEDAEEALSGNDVTSCRFRRSKQWSEKSDAEVASNIALNSVWPLVQDVDDNDITSHTVLKIFLKQLQVAKSTLQDMEKSIEAMSSHSLSLSGSGSQAAAAAAAAGVSKLIQAFESKAHLVGEVVDEVPLTDDARLEDSYTTCRDQILLITNTLNKMELDLKNSEIILREEICSKEILQKIEMDNKFQKQQNTILLHAVDQLTEKVTTYESKINELLVQIDELNQRASHEAAGFLSKIELQQKEVCELSIVKQERDAIEGIAFEAIGKLDVSTGLKVQENLDTASHVMFSVDAAILAIETLHDKVEEANINYNMLHSSYEVMDKSFKNMQSKNSIAMELLYKFYHNLTKLTKEAFQNADVAETDQSFENMLELLPDKFEKIIDYFQSLLNDHIHLLSRNDKLDADLLIRNQEIEALNTRCKELEFERNNEDGLKSALLSKLKEIDEVKRRCLVLANHLDDHKSIYSQSGSEIVSSCNNNIEVDSCNFVLSRLEELIAFHLQNCQELFEQIKLSIRHLREADILTEISANDWFLPLPDILSQVFIPEIFKLHENLKLLTSANMQQETEIQVMAEGMKKMKESLEASNKALLVKASEVEQSEQKLASVREKLSIAVAKGKGLIVQRDSFKQSLMAKTAELEKSTQELLSKEALLHELEAKLKSCSEVERIEALESELSYIRNSATALRDSFLQKDSMLQRIEEVLDDLGLPDDFHDKDIVEKIELLSTITADNHSAVANNWSQIGSEEHAHSDAVRCRVIDISKDGRMPSAYTDFEELKRKYEELQGKFYGLTEHSDMLEQSLLERNNIVQKWEEILDRIDIPSHMRTVEPEDKIEWLGREISEVKKGRDSLQLKIDNLEISSEMLIVDLEESHKKISELTAEVVAVKSEKEFFSESFEKLRFEFLALSEKAVHDELERENLQRELAGLQDKLAQGNHFEYCTDVDKYLQNLRDLINSALLESDKVKLLSTGNLTKDLEESLRKLIDNYTAYLNKSRHMVDDKELSLEESSPAQEGRVLEKMLHEKELNLASLRFQLDSTSSKLAEVEQERDISFGKCQSLKMEIEDLLAQIHVLSEERNEDTKKYQSLLLELDTMSKQMDSLQEQLVQEEQKSASVKEKLNVAVRKGKGLVQQRDGLKQTVDEMNAFIQKLQIEHNQKINVLESERSSLMTRLGDMEQNLRDSNQNYSKLLTALLAIDVGSESNEIDPVQKLGVACRILHDMRLAVNAAELEANKSKRAAELLLVELNEVQERADFLQDELAKAEDSLAACSKQKDNAVSHLEHIVSVHSEEKTRVANCFAELKYGIDQLKEGFVQTSRFLCDVLSRDVNLFHHVQNFADFVLDKTGNPDNDQLFLSSGNIFLPSGPKNEEIYCSIFDTNRLMMHPNVDGTLLFEHFDLAKKTLFECMRFGEDLTEKICKHSVFLGEETQFFMETVEAVKRKKSSSKDISDLLKRDVTVLESKLLEKDNKINSVFRNLTLLYEVCCTFMMEMAKRKSQALGEEDTGNLSAFMKLPSYPNEKGEMDNHSVDDLIKLMADSILSSLKDTSCTSELVERSQRELKDTISTLQRELQEKHIQMNKICEELVSQIRDADAVAKKSVKDLDSARMQASNLEKKVEEIDIDREKLESRLNELQDIQALSKLLDERINSLTDAVNAKDQEIEALMQALDEEETQMEALENRNKDMENLLQQKLMQLENLEASHARAMSKLSTTVNKFDELHDLSESLLTEIENLQSQLQERDSEISFLRQEVTRCTDDVLTSQETSKKNSAQLHELLSWMNAMASRFGETPVQWDQDDGQIHLFIDIMGKMINSVMTELSDLRVAVQSKDALVEIERGRVQELLSRAEILETSLHDKERIELSPGDSSYEQPSIGNSSGTPEMEQMVQRNKMSSGPVATHVRTGRKINNDQIAIAIDPERYDAVLDDEDDDKAHGFKSLTMSRLVPRATRPIADRIDAIWLGVR</sequence>
<evidence type="ECO:0000256" key="1">
    <source>
        <dbReference type="SAM" id="Coils"/>
    </source>
</evidence>
<evidence type="ECO:0000256" key="2">
    <source>
        <dbReference type="SAM" id="MobiDB-lite"/>
    </source>
</evidence>
<dbReference type="OrthoDB" id="649641at2759"/>
<feature type="coiled-coil region" evidence="1">
    <location>
        <begin position="2233"/>
        <end position="2432"/>
    </location>
</feature>